<keyword evidence="2" id="KW-1185">Reference proteome</keyword>
<name>A0A8J4T4G6_9TREM</name>
<gene>
    <name evidence="1" type="ORF">PHET_02091</name>
</gene>
<evidence type="ECO:0000313" key="1">
    <source>
        <dbReference type="EMBL" id="KAF5404255.1"/>
    </source>
</evidence>
<dbReference type="Proteomes" id="UP000748531">
    <property type="component" value="Unassembled WGS sequence"/>
</dbReference>
<accession>A0A8J4T4G6</accession>
<dbReference type="EMBL" id="LUCH01000818">
    <property type="protein sequence ID" value="KAF5404255.1"/>
    <property type="molecule type" value="Genomic_DNA"/>
</dbReference>
<reference evidence="1" key="1">
    <citation type="submission" date="2019-05" db="EMBL/GenBank/DDBJ databases">
        <title>Annotation for the trematode Paragonimus heterotremus.</title>
        <authorList>
            <person name="Choi Y.-J."/>
        </authorList>
    </citation>
    <scope>NUCLEOTIDE SEQUENCE</scope>
    <source>
        <strain evidence="1">LC</strain>
    </source>
</reference>
<comment type="caution">
    <text evidence="1">The sequence shown here is derived from an EMBL/GenBank/DDBJ whole genome shotgun (WGS) entry which is preliminary data.</text>
</comment>
<organism evidence="1 2">
    <name type="scientific">Paragonimus heterotremus</name>
    <dbReference type="NCBI Taxonomy" id="100268"/>
    <lineage>
        <taxon>Eukaryota</taxon>
        <taxon>Metazoa</taxon>
        <taxon>Spiralia</taxon>
        <taxon>Lophotrochozoa</taxon>
        <taxon>Platyhelminthes</taxon>
        <taxon>Trematoda</taxon>
        <taxon>Digenea</taxon>
        <taxon>Plagiorchiida</taxon>
        <taxon>Troglotremata</taxon>
        <taxon>Troglotrematidae</taxon>
        <taxon>Paragonimus</taxon>
    </lineage>
</organism>
<sequence length="136" mass="14434">MPMAPSILFSPCHYLVTLLDAIPSYAAISTDDLVSASLTGYIGQLLLEGNHSNGYNLPWNICYYSSSVPADALSPESGSTLISSKSANGKSHMSGALPANNQQCLNTAPCIQTVTGTMHKTHFGLFLALLVTMLLR</sequence>
<protein>
    <submittedName>
        <fullName evidence="1">Uncharacterized protein</fullName>
    </submittedName>
</protein>
<evidence type="ECO:0000313" key="2">
    <source>
        <dbReference type="Proteomes" id="UP000748531"/>
    </source>
</evidence>
<dbReference type="AlphaFoldDB" id="A0A8J4T4G6"/>
<proteinExistence type="predicted"/>